<reference evidence="2 3" key="1">
    <citation type="submission" date="2014-02" db="EMBL/GenBank/DDBJ databases">
        <title>The genome sequence of Colletotrichum simmondsii CBS122122.</title>
        <authorList>
            <person name="Baroncelli R."/>
            <person name="Thon M.R."/>
        </authorList>
    </citation>
    <scope>NUCLEOTIDE SEQUENCE [LARGE SCALE GENOMIC DNA]</scope>
    <source>
        <strain evidence="2 3">CBS122122</strain>
    </source>
</reference>
<organism evidence="2 3">
    <name type="scientific">Colletotrichum simmondsii</name>
    <dbReference type="NCBI Taxonomy" id="703756"/>
    <lineage>
        <taxon>Eukaryota</taxon>
        <taxon>Fungi</taxon>
        <taxon>Dikarya</taxon>
        <taxon>Ascomycota</taxon>
        <taxon>Pezizomycotina</taxon>
        <taxon>Sordariomycetes</taxon>
        <taxon>Hypocreomycetidae</taxon>
        <taxon>Glomerellales</taxon>
        <taxon>Glomerellaceae</taxon>
        <taxon>Colletotrichum</taxon>
        <taxon>Colletotrichum acutatum species complex</taxon>
    </lineage>
</organism>
<gene>
    <name evidence="2" type="ORF">CSIM01_09327</name>
</gene>
<evidence type="ECO:0000256" key="1">
    <source>
        <dbReference type="SAM" id="MobiDB-lite"/>
    </source>
</evidence>
<accession>A0A135TFV7</accession>
<sequence>MPLFATFLAVSLVSLYTAGFATIITYDNNEKQTSKPEEEVTEELLEKREDENEVLDEKRREDISPEVLRNPDPFLLFLKLEKSPLR</sequence>
<proteinExistence type="predicted"/>
<comment type="caution">
    <text evidence="2">The sequence shown here is derived from an EMBL/GenBank/DDBJ whole genome shotgun (WGS) entry which is preliminary data.</text>
</comment>
<dbReference type="AlphaFoldDB" id="A0A135TFV7"/>
<dbReference type="Proteomes" id="UP000070328">
    <property type="component" value="Unassembled WGS sequence"/>
</dbReference>
<evidence type="ECO:0000313" key="3">
    <source>
        <dbReference type="Proteomes" id="UP000070328"/>
    </source>
</evidence>
<keyword evidence="3" id="KW-1185">Reference proteome</keyword>
<protein>
    <submittedName>
        <fullName evidence="2">Uncharacterized protein</fullName>
    </submittedName>
</protein>
<dbReference type="OrthoDB" id="10450617at2759"/>
<name>A0A135TFV7_9PEZI</name>
<dbReference type="EMBL" id="JFBX01000175">
    <property type="protein sequence ID" value="KXH46998.1"/>
    <property type="molecule type" value="Genomic_DNA"/>
</dbReference>
<evidence type="ECO:0000313" key="2">
    <source>
        <dbReference type="EMBL" id="KXH46998.1"/>
    </source>
</evidence>
<feature type="region of interest" description="Disordered" evidence="1">
    <location>
        <begin position="30"/>
        <end position="60"/>
    </location>
</feature>